<accession>A0A9J6D3F4</accession>
<evidence type="ECO:0000313" key="1">
    <source>
        <dbReference type="EMBL" id="KAH8008603.1"/>
    </source>
</evidence>
<proteinExistence type="predicted"/>
<reference evidence="1" key="1">
    <citation type="journal article" date="2020" name="Cell">
        <title>Large-Scale Comparative Analyses of Tick Genomes Elucidate Their Genetic Diversity and Vector Capacities.</title>
        <authorList>
            <consortium name="Tick Genome and Microbiome Consortium (TIGMIC)"/>
            <person name="Jia N."/>
            <person name="Wang J."/>
            <person name="Shi W."/>
            <person name="Du L."/>
            <person name="Sun Y."/>
            <person name="Zhan W."/>
            <person name="Jiang J.F."/>
            <person name="Wang Q."/>
            <person name="Zhang B."/>
            <person name="Ji P."/>
            <person name="Bell-Sakyi L."/>
            <person name="Cui X.M."/>
            <person name="Yuan T.T."/>
            <person name="Jiang B.G."/>
            <person name="Yang W.F."/>
            <person name="Lam T.T."/>
            <person name="Chang Q.C."/>
            <person name="Ding S.J."/>
            <person name="Wang X.J."/>
            <person name="Zhu J.G."/>
            <person name="Ruan X.D."/>
            <person name="Zhao L."/>
            <person name="Wei J.T."/>
            <person name="Ye R.Z."/>
            <person name="Que T.C."/>
            <person name="Du C.H."/>
            <person name="Zhou Y.H."/>
            <person name="Cheng J.X."/>
            <person name="Dai P.F."/>
            <person name="Guo W.B."/>
            <person name="Han X.H."/>
            <person name="Huang E.J."/>
            <person name="Li L.F."/>
            <person name="Wei W."/>
            <person name="Gao Y.C."/>
            <person name="Liu J.Z."/>
            <person name="Shao H.Z."/>
            <person name="Wang X."/>
            <person name="Wang C.C."/>
            <person name="Yang T.C."/>
            <person name="Huo Q.B."/>
            <person name="Li W."/>
            <person name="Chen H.Y."/>
            <person name="Chen S.E."/>
            <person name="Zhou L.G."/>
            <person name="Ni X.B."/>
            <person name="Tian J.H."/>
            <person name="Sheng Y."/>
            <person name="Liu T."/>
            <person name="Pan Y.S."/>
            <person name="Xia L.Y."/>
            <person name="Li J."/>
            <person name="Zhao F."/>
            <person name="Cao W.C."/>
        </authorList>
    </citation>
    <scope>NUCLEOTIDE SEQUENCE</scope>
    <source>
        <strain evidence="1">Rmic-2018</strain>
    </source>
</reference>
<dbReference type="Proteomes" id="UP000821866">
    <property type="component" value="Chromosome 9"/>
</dbReference>
<name>A0A9J6D3F4_RHIMP</name>
<sequence length="159" mass="17552">MLRTARNPNGLGARCIKNTTMVIILFDGHKVPNYVYCGPIIHRCTLYKGQIDTCRNCGRVGHHQDVCLHPTEKRVTNAAMDPLAQPTSVHHPSMHCKVTLISRATRLVEADTTYPTSLDVAGNSTAGATSNRRLKKQPRHLATRLATSLRPHQCPSQPP</sequence>
<comment type="caution">
    <text evidence="1">The sequence shown here is derived from an EMBL/GenBank/DDBJ whole genome shotgun (WGS) entry which is preliminary data.</text>
</comment>
<dbReference type="AlphaFoldDB" id="A0A9J6D3F4"/>
<organism evidence="1 2">
    <name type="scientific">Rhipicephalus microplus</name>
    <name type="common">Cattle tick</name>
    <name type="synonym">Boophilus microplus</name>
    <dbReference type="NCBI Taxonomy" id="6941"/>
    <lineage>
        <taxon>Eukaryota</taxon>
        <taxon>Metazoa</taxon>
        <taxon>Ecdysozoa</taxon>
        <taxon>Arthropoda</taxon>
        <taxon>Chelicerata</taxon>
        <taxon>Arachnida</taxon>
        <taxon>Acari</taxon>
        <taxon>Parasitiformes</taxon>
        <taxon>Ixodida</taxon>
        <taxon>Ixodoidea</taxon>
        <taxon>Ixodidae</taxon>
        <taxon>Rhipicephalinae</taxon>
        <taxon>Rhipicephalus</taxon>
        <taxon>Boophilus</taxon>
    </lineage>
</organism>
<evidence type="ECO:0008006" key="3">
    <source>
        <dbReference type="Google" id="ProtNLM"/>
    </source>
</evidence>
<protein>
    <recommendedName>
        <fullName evidence="3">CCHC-type domain-containing protein</fullName>
    </recommendedName>
</protein>
<gene>
    <name evidence="1" type="ORF">HPB51_000036</name>
</gene>
<evidence type="ECO:0000313" key="2">
    <source>
        <dbReference type="Proteomes" id="UP000821866"/>
    </source>
</evidence>
<reference evidence="1" key="2">
    <citation type="submission" date="2021-09" db="EMBL/GenBank/DDBJ databases">
        <authorList>
            <person name="Jia N."/>
            <person name="Wang J."/>
            <person name="Shi W."/>
            <person name="Du L."/>
            <person name="Sun Y."/>
            <person name="Zhan W."/>
            <person name="Jiang J."/>
            <person name="Wang Q."/>
            <person name="Zhang B."/>
            <person name="Ji P."/>
            <person name="Sakyi L.B."/>
            <person name="Cui X."/>
            <person name="Yuan T."/>
            <person name="Jiang B."/>
            <person name="Yang W."/>
            <person name="Lam T.T.-Y."/>
            <person name="Chang Q."/>
            <person name="Ding S."/>
            <person name="Wang X."/>
            <person name="Zhu J."/>
            <person name="Ruan X."/>
            <person name="Zhao L."/>
            <person name="Wei J."/>
            <person name="Que T."/>
            <person name="Du C."/>
            <person name="Cheng J."/>
            <person name="Dai P."/>
            <person name="Han X."/>
            <person name="Huang E."/>
            <person name="Gao Y."/>
            <person name="Liu J."/>
            <person name="Shao H."/>
            <person name="Ye R."/>
            <person name="Li L."/>
            <person name="Wei W."/>
            <person name="Wang X."/>
            <person name="Wang C."/>
            <person name="Huo Q."/>
            <person name="Li W."/>
            <person name="Guo W."/>
            <person name="Chen H."/>
            <person name="Chen S."/>
            <person name="Zhou L."/>
            <person name="Zhou L."/>
            <person name="Ni X."/>
            <person name="Tian J."/>
            <person name="Zhou Y."/>
            <person name="Sheng Y."/>
            <person name="Liu T."/>
            <person name="Pan Y."/>
            <person name="Xia L."/>
            <person name="Li J."/>
            <person name="Zhao F."/>
            <person name="Cao W."/>
        </authorList>
    </citation>
    <scope>NUCLEOTIDE SEQUENCE</scope>
    <source>
        <strain evidence="1">Rmic-2018</strain>
        <tissue evidence="1">Larvae</tissue>
    </source>
</reference>
<keyword evidence="2" id="KW-1185">Reference proteome</keyword>
<dbReference type="EMBL" id="JABSTU010000011">
    <property type="protein sequence ID" value="KAH8008603.1"/>
    <property type="molecule type" value="Genomic_DNA"/>
</dbReference>